<protein>
    <recommendedName>
        <fullName evidence="1">Anaphase-promoting complex subunit 4</fullName>
    </recommendedName>
</protein>
<feature type="region of interest" description="Disordered" evidence="7">
    <location>
        <begin position="944"/>
        <end position="997"/>
    </location>
</feature>
<evidence type="ECO:0000256" key="4">
    <source>
        <dbReference type="ARBA" id="ARBA00022786"/>
    </source>
</evidence>
<keyword evidence="2" id="KW-0132">Cell division</keyword>
<dbReference type="WBParaSite" id="PgB10_g065_t04">
    <property type="protein sequence ID" value="PgB10_g065_t04"/>
    <property type="gene ID" value="PgB10_g065"/>
</dbReference>
<feature type="compositionally biased region" description="Basic residues" evidence="7">
    <location>
        <begin position="987"/>
        <end position="997"/>
    </location>
</feature>
<dbReference type="GO" id="GO:0070979">
    <property type="term" value="P:protein K11-linked ubiquitination"/>
    <property type="evidence" value="ECO:0007669"/>
    <property type="project" value="TreeGrafter"/>
</dbReference>
<dbReference type="PANTHER" id="PTHR13260">
    <property type="entry name" value="ANAPHASE PROMOTING COMPLEX SUBUNIT 4 APC4"/>
    <property type="match status" value="1"/>
</dbReference>
<evidence type="ECO:0000256" key="3">
    <source>
        <dbReference type="ARBA" id="ARBA00022776"/>
    </source>
</evidence>
<keyword evidence="6" id="KW-0175">Coiled coil</keyword>
<dbReference type="GO" id="GO:0005680">
    <property type="term" value="C:anaphase-promoting complex"/>
    <property type="evidence" value="ECO:0007669"/>
    <property type="project" value="InterPro"/>
</dbReference>
<dbReference type="AlphaFoldDB" id="A0A914ZR85"/>
<feature type="compositionally biased region" description="Basic and acidic residues" evidence="7">
    <location>
        <begin position="570"/>
        <end position="581"/>
    </location>
</feature>
<dbReference type="WBParaSite" id="PgB10_g065_t01">
    <property type="protein sequence ID" value="PgB10_g065_t01"/>
    <property type="gene ID" value="PgB10_g065"/>
</dbReference>
<proteinExistence type="predicted"/>
<keyword evidence="3" id="KW-0498">Mitosis</keyword>
<feature type="region of interest" description="Disordered" evidence="7">
    <location>
        <begin position="561"/>
        <end position="581"/>
    </location>
</feature>
<accession>A0A914ZR85</accession>
<dbReference type="InterPro" id="IPR024789">
    <property type="entry name" value="APC4"/>
</dbReference>
<keyword evidence="10" id="KW-1185">Reference proteome</keyword>
<dbReference type="InterPro" id="IPR024977">
    <property type="entry name" value="Apc4-like_WD40_dom"/>
</dbReference>
<keyword evidence="4" id="KW-0833">Ubl conjugation pathway</keyword>
<evidence type="ECO:0000256" key="6">
    <source>
        <dbReference type="SAM" id="Coils"/>
    </source>
</evidence>
<dbReference type="WBParaSite" id="PgB10_g065_t02">
    <property type="protein sequence ID" value="PgB10_g065_t02"/>
    <property type="gene ID" value="PgB10_g065"/>
</dbReference>
<evidence type="ECO:0000313" key="11">
    <source>
        <dbReference type="WBParaSite" id="PgB10_g065_t01"/>
    </source>
</evidence>
<dbReference type="GO" id="GO:0031145">
    <property type="term" value="P:anaphase-promoting complex-dependent catabolic process"/>
    <property type="evidence" value="ECO:0007669"/>
    <property type="project" value="InterPro"/>
</dbReference>
<feature type="domain" description="Anaphase-promoting complex subunit 4 long" evidence="9">
    <location>
        <begin position="294"/>
        <end position="411"/>
    </location>
</feature>
<organism evidence="10 12">
    <name type="scientific">Parascaris univalens</name>
    <name type="common">Nematode worm</name>
    <dbReference type="NCBI Taxonomy" id="6257"/>
    <lineage>
        <taxon>Eukaryota</taxon>
        <taxon>Metazoa</taxon>
        <taxon>Ecdysozoa</taxon>
        <taxon>Nematoda</taxon>
        <taxon>Chromadorea</taxon>
        <taxon>Rhabditida</taxon>
        <taxon>Spirurina</taxon>
        <taxon>Ascaridomorpha</taxon>
        <taxon>Ascaridoidea</taxon>
        <taxon>Ascarididae</taxon>
        <taxon>Parascaris</taxon>
    </lineage>
</organism>
<evidence type="ECO:0000256" key="7">
    <source>
        <dbReference type="SAM" id="MobiDB-lite"/>
    </source>
</evidence>
<sequence length="997" mass="112889">MAVDMLTALQDENYEGEWKSCNLIGDIAENYGAAFKVYEAVWSPSTDLIALASKKGEICMRQYRWKQGWKRDVVNIGSLLNERTAQQDDTRLQTICWSPDGHMLAAALCDGTIHLLDAENGFVRYSVKLKTAVCIMKWEMLPYQFRQLNDDQIASYVGELSRNIDKNNERLTESDRVENLKEFCDRVEFNSVIGTLLLVADEENIVHLLAAGVMPIASVEPPSKYFVNSDPYSISVGDVMYSKRTERLYIAYSSMAQSDNSGESDRNAYGINTQVVEFDIDAMRCFKDGWIWRIAYRWLHLYYSLSYLSETYGQMTADWKEQSVAFESAFNAYGAEGGPSSLECSLADCLLNVILNGHPNAELLSFFRNALNPVKWKRMNEWVDTGFSELLGRINGDLYCAAQMLQHHVKQFLNEFECVIARNRMLPTRVFDVDIYPYGSYLMEDREESELSTAADKIVAVADALAFKVVEVGIVALKNRKDVSNFMRWLSQTAWFSSRRKNCDSSKNVAKFELDAVVEYITQTMGCTTSLVSSYSKEESPGLVEQMDEIFKPVSDPFSMTMDTSSNRSTPHEENSKRASTDLDRLAEPIADAGCGRDSPDRMNEYSFDKVKQYFDHFDRLRHPLDVSNNEWNTPEATALLTNSERGSMTLAQCVRESVGILDVIRTQVFAKFAATVEVKSNFMLETFHNSGFEKLNFFALDTPSAEYENDEAKSFMENLSKEAAVGISCIGNEGRRHHIFTSSGKLISRVKYSYEEDSLSIKELATPVSTKSNTSKGSTKSDRAQRRRSSSESTRAALSQPLKIHLPPDVLSELPSSKIPGRNILPPPKNRRLLQFEWVGGGVYFILMKVKRNQDEYVHVAKAFLGDKTIFAHEESSWIEHYSSLSLSRARKLGLALSECGTRVRWFDFGSVRHEQDEVEESMQAERNEIAETKENIALAVTNEQPAKASNMRRKRCTKEKQNKESTGIGASGDPSSLSTICPLRRSTRKRKSRRD</sequence>
<keyword evidence="5" id="KW-0131">Cell cycle</keyword>
<dbReference type="Proteomes" id="UP000887569">
    <property type="component" value="Unplaced"/>
</dbReference>
<dbReference type="InterPro" id="IPR015943">
    <property type="entry name" value="WD40/YVTN_repeat-like_dom_sf"/>
</dbReference>
<evidence type="ECO:0000313" key="12">
    <source>
        <dbReference type="WBParaSite" id="PgB10_g065_t02"/>
    </source>
</evidence>
<evidence type="ECO:0000256" key="2">
    <source>
        <dbReference type="ARBA" id="ARBA00022618"/>
    </source>
</evidence>
<dbReference type="Pfam" id="PF12896">
    <property type="entry name" value="ANAPC4"/>
    <property type="match status" value="1"/>
</dbReference>
<dbReference type="InterPro" id="IPR024790">
    <property type="entry name" value="APC4_long_dom"/>
</dbReference>
<evidence type="ECO:0000259" key="8">
    <source>
        <dbReference type="Pfam" id="PF12894"/>
    </source>
</evidence>
<dbReference type="PANTHER" id="PTHR13260:SF0">
    <property type="entry name" value="ANAPHASE-PROMOTING COMPLEX SUBUNIT 4"/>
    <property type="match status" value="1"/>
</dbReference>
<name>A0A914ZR85_PARUN</name>
<feature type="compositionally biased region" description="Low complexity" evidence="7">
    <location>
        <begin position="770"/>
        <end position="779"/>
    </location>
</feature>
<evidence type="ECO:0000259" key="9">
    <source>
        <dbReference type="Pfam" id="PF12896"/>
    </source>
</evidence>
<dbReference type="GO" id="GO:0051301">
    <property type="term" value="P:cell division"/>
    <property type="evidence" value="ECO:0007669"/>
    <property type="project" value="UniProtKB-KW"/>
</dbReference>
<evidence type="ECO:0000256" key="1">
    <source>
        <dbReference type="ARBA" id="ARBA00016067"/>
    </source>
</evidence>
<evidence type="ECO:0000313" key="10">
    <source>
        <dbReference type="Proteomes" id="UP000887569"/>
    </source>
</evidence>
<feature type="region of interest" description="Disordered" evidence="7">
    <location>
        <begin position="768"/>
        <end position="799"/>
    </location>
</feature>
<feature type="domain" description="Anaphase-promoting complex subunit 4-like WD40" evidence="8">
    <location>
        <begin position="41"/>
        <end position="140"/>
    </location>
</feature>
<dbReference type="SUPFAM" id="SSF117289">
    <property type="entry name" value="Nucleoporin domain"/>
    <property type="match status" value="1"/>
</dbReference>
<dbReference type="Pfam" id="PF12894">
    <property type="entry name" value="ANAPC4_WD40"/>
    <property type="match status" value="1"/>
</dbReference>
<evidence type="ECO:0000256" key="5">
    <source>
        <dbReference type="ARBA" id="ARBA00023306"/>
    </source>
</evidence>
<dbReference type="Gene3D" id="2.130.10.10">
    <property type="entry name" value="YVTN repeat-like/Quinoprotein amine dehydrogenase"/>
    <property type="match status" value="1"/>
</dbReference>
<feature type="coiled-coil region" evidence="6">
    <location>
        <begin position="917"/>
        <end position="944"/>
    </location>
</feature>
<dbReference type="GO" id="GO:0034399">
    <property type="term" value="C:nuclear periphery"/>
    <property type="evidence" value="ECO:0007669"/>
    <property type="project" value="TreeGrafter"/>
</dbReference>
<reference evidence="11 12" key="1">
    <citation type="submission" date="2022-11" db="UniProtKB">
        <authorList>
            <consortium name="WormBaseParasite"/>
        </authorList>
    </citation>
    <scope>IDENTIFICATION</scope>
</reference>